<dbReference type="Proteomes" id="UP000664882">
    <property type="component" value="Unassembled WGS sequence"/>
</dbReference>
<accession>A0ABS3NI77</accession>
<evidence type="ECO:0000256" key="3">
    <source>
        <dbReference type="ARBA" id="ARBA00038493"/>
    </source>
</evidence>
<protein>
    <submittedName>
        <fullName evidence="5">Type 1 glutamine amidotransferase domain-containing protein</fullName>
    </submittedName>
</protein>
<dbReference type="PANTHER" id="PTHR48094">
    <property type="entry name" value="PROTEIN/NUCLEIC ACID DEGLYCASE DJ-1-RELATED"/>
    <property type="match status" value="1"/>
</dbReference>
<evidence type="ECO:0000313" key="5">
    <source>
        <dbReference type="EMBL" id="MBO1520301.1"/>
    </source>
</evidence>
<name>A0ABS3NI77_9GAMM</name>
<evidence type="ECO:0000256" key="1">
    <source>
        <dbReference type="ARBA" id="ARBA00023016"/>
    </source>
</evidence>
<keyword evidence="6" id="KW-1185">Reference proteome</keyword>
<keyword evidence="5" id="KW-0315">Glutamine amidotransferase</keyword>
<comment type="similarity">
    <text evidence="3">Belongs to the peptidase C56 family. HSP31-like subfamily.</text>
</comment>
<dbReference type="EMBL" id="JAGDFX010000014">
    <property type="protein sequence ID" value="MBO1520301.1"/>
    <property type="molecule type" value="Genomic_DNA"/>
</dbReference>
<dbReference type="PANTHER" id="PTHR48094:SF11">
    <property type="entry name" value="GLUTATHIONE-INDEPENDENT GLYOXALASE HSP31-RELATED"/>
    <property type="match status" value="1"/>
</dbReference>
<keyword evidence="2" id="KW-0456">Lyase</keyword>
<dbReference type="RefSeq" id="WP_208006179.1">
    <property type="nucleotide sequence ID" value="NZ_JAGDFX010000014.1"/>
</dbReference>
<evidence type="ECO:0000313" key="6">
    <source>
        <dbReference type="Proteomes" id="UP000664882"/>
    </source>
</evidence>
<feature type="domain" description="DJ-1/PfpI" evidence="4">
    <location>
        <begin position="26"/>
        <end position="221"/>
    </location>
</feature>
<organism evidence="5 6">
    <name type="scientific">Oceanisphaera pacifica</name>
    <dbReference type="NCBI Taxonomy" id="2818389"/>
    <lineage>
        <taxon>Bacteria</taxon>
        <taxon>Pseudomonadati</taxon>
        <taxon>Pseudomonadota</taxon>
        <taxon>Gammaproteobacteria</taxon>
        <taxon>Aeromonadales</taxon>
        <taxon>Aeromonadaceae</taxon>
        <taxon>Oceanisphaera</taxon>
    </lineage>
</organism>
<proteinExistence type="inferred from homology"/>
<dbReference type="InterPro" id="IPR050325">
    <property type="entry name" value="Prot/Nucl_acid_deglycase"/>
</dbReference>
<dbReference type="InterPro" id="IPR029062">
    <property type="entry name" value="Class_I_gatase-like"/>
</dbReference>
<keyword evidence="1" id="KW-0346">Stress response</keyword>
<dbReference type="Gene3D" id="3.40.50.880">
    <property type="match status" value="1"/>
</dbReference>
<dbReference type="SUPFAM" id="SSF52317">
    <property type="entry name" value="Class I glutamine amidotransferase-like"/>
    <property type="match status" value="1"/>
</dbReference>
<evidence type="ECO:0000256" key="2">
    <source>
        <dbReference type="ARBA" id="ARBA00023239"/>
    </source>
</evidence>
<gene>
    <name evidence="5" type="ORF">J3U76_11805</name>
</gene>
<dbReference type="CDD" id="cd03141">
    <property type="entry name" value="GATase1_Hsp31_like"/>
    <property type="match status" value="1"/>
</dbReference>
<evidence type="ECO:0000259" key="4">
    <source>
        <dbReference type="Pfam" id="PF01965"/>
    </source>
</evidence>
<comment type="caution">
    <text evidence="5">The sequence shown here is derived from an EMBL/GenBank/DDBJ whole genome shotgun (WGS) entry which is preliminary data.</text>
</comment>
<sequence>MEILMVMTSHEQLGNSGKKTGLWLEEFAAAYYVFKDAGADIMLATTQGDMPPIDPNSVEPEALTLATERLFADAAAKAQLACTHEVKDFIVAEFDAIFYPGGHGPLWDLVDNPDSIRLIEGMFAAHKPVGLVCHAPGVLRDVKGPDGQPVVNGKRVTGFSNSEEAAVGLTDVVPFLVEDMLKANGGDYHKADDWQPHVEVDDLLVTGQNPASSTATAEALLAILQRPIH</sequence>
<dbReference type="Pfam" id="PF01965">
    <property type="entry name" value="DJ-1_PfpI"/>
    <property type="match status" value="1"/>
</dbReference>
<reference evidence="5 6" key="1">
    <citation type="submission" date="2021-03" db="EMBL/GenBank/DDBJ databases">
        <title>Oceanisphaera sp. nov., isolated from the intestine.</title>
        <authorList>
            <person name="Zhao L.-H."/>
            <person name="Shi L.-F."/>
        </authorList>
    </citation>
    <scope>NUCLEOTIDE SEQUENCE [LARGE SCALE GENOMIC DNA]</scope>
    <source>
        <strain evidence="5 6">DM8</strain>
    </source>
</reference>
<dbReference type="InterPro" id="IPR002818">
    <property type="entry name" value="DJ-1/PfpI"/>
</dbReference>